<organism evidence="2 3">
    <name type="scientific">Bathymodiolus thermophilus thioautotrophic gill symbiont</name>
    <dbReference type="NCBI Taxonomy" id="2360"/>
    <lineage>
        <taxon>Bacteria</taxon>
        <taxon>Pseudomonadati</taxon>
        <taxon>Pseudomonadota</taxon>
        <taxon>Gammaproteobacteria</taxon>
        <taxon>sulfur-oxidizing symbionts</taxon>
    </lineage>
</organism>
<accession>A0ABM8MAW1</accession>
<evidence type="ECO:0000259" key="1">
    <source>
        <dbReference type="Pfam" id="PF01610"/>
    </source>
</evidence>
<dbReference type="InterPro" id="IPR002560">
    <property type="entry name" value="Transposase_DDE"/>
</dbReference>
<feature type="domain" description="Transposase IS204/IS1001/IS1096/IS1165 DDE" evidence="1">
    <location>
        <begin position="3"/>
        <end position="30"/>
    </location>
</feature>
<keyword evidence="3" id="KW-1185">Reference proteome</keyword>
<evidence type="ECO:0000313" key="2">
    <source>
        <dbReference type="EMBL" id="CAB5507913.1"/>
    </source>
</evidence>
<evidence type="ECO:0000313" key="3">
    <source>
        <dbReference type="Proteomes" id="UP000626656"/>
    </source>
</evidence>
<sequence>QSINNGILEGLNSVIQAAKRKARGYGKKHFKTMAYLLSGKLDLNRVNGFLPTCF</sequence>
<feature type="non-terminal residue" evidence="2">
    <location>
        <position position="1"/>
    </location>
</feature>
<dbReference type="EMBL" id="CAHJWF010000491">
    <property type="protein sequence ID" value="CAB5507913.1"/>
    <property type="molecule type" value="Genomic_DNA"/>
</dbReference>
<reference evidence="2 3" key="1">
    <citation type="submission" date="2020-05" db="EMBL/GenBank/DDBJ databases">
        <authorList>
            <person name="Petersen J."/>
            <person name="Sayavedra L."/>
        </authorList>
    </citation>
    <scope>NUCLEOTIDE SEQUENCE [LARGE SCALE GENOMIC DNA]</scope>
    <source>
        <strain evidence="2">B azoricus SOX ET2 1586I</strain>
    </source>
</reference>
<comment type="caution">
    <text evidence="2">The sequence shown here is derived from an EMBL/GenBank/DDBJ whole genome shotgun (WGS) entry which is preliminary data.</text>
</comment>
<name>A0ABM8MAW1_9GAMM</name>
<dbReference type="Pfam" id="PF01610">
    <property type="entry name" value="DDE_Tnp_ISL3"/>
    <property type="match status" value="1"/>
</dbReference>
<gene>
    <name evidence="2" type="ORF">AZO1586I_2188</name>
</gene>
<protein>
    <submittedName>
        <fullName evidence="2">Transposase</fullName>
    </submittedName>
</protein>
<dbReference type="Proteomes" id="UP000626656">
    <property type="component" value="Unassembled WGS sequence"/>
</dbReference>
<dbReference type="RefSeq" id="WP_202784647.1">
    <property type="nucleotide sequence ID" value="NZ_CAHJWF010000491.1"/>
</dbReference>
<proteinExistence type="predicted"/>